<sequence length="104" mass="11937">MSVFVTAPIYNFTSVRCLARQAIDAQIKELSYSQTGKSRTRLPEYFRWYFFTVMLTGNDFRPPRIPPPPAPFIQVSVSAGVHDEGENFNKSHDAHLKRIKAFDN</sequence>
<gene>
    <name evidence="1" type="ORF">EVAR_7144_1</name>
</gene>
<dbReference type="AlphaFoldDB" id="A0A4C1U6I4"/>
<name>A0A4C1U6I4_EUMVA</name>
<proteinExistence type="predicted"/>
<comment type="caution">
    <text evidence="1">The sequence shown here is derived from an EMBL/GenBank/DDBJ whole genome shotgun (WGS) entry which is preliminary data.</text>
</comment>
<dbReference type="Proteomes" id="UP000299102">
    <property type="component" value="Unassembled WGS sequence"/>
</dbReference>
<protein>
    <submittedName>
        <fullName evidence="1">Uncharacterized protein</fullName>
    </submittedName>
</protein>
<evidence type="ECO:0000313" key="2">
    <source>
        <dbReference type="Proteomes" id="UP000299102"/>
    </source>
</evidence>
<accession>A0A4C1U6I4</accession>
<organism evidence="1 2">
    <name type="scientific">Eumeta variegata</name>
    <name type="common">Bagworm moth</name>
    <name type="synonym">Eumeta japonica</name>
    <dbReference type="NCBI Taxonomy" id="151549"/>
    <lineage>
        <taxon>Eukaryota</taxon>
        <taxon>Metazoa</taxon>
        <taxon>Ecdysozoa</taxon>
        <taxon>Arthropoda</taxon>
        <taxon>Hexapoda</taxon>
        <taxon>Insecta</taxon>
        <taxon>Pterygota</taxon>
        <taxon>Neoptera</taxon>
        <taxon>Endopterygota</taxon>
        <taxon>Lepidoptera</taxon>
        <taxon>Glossata</taxon>
        <taxon>Ditrysia</taxon>
        <taxon>Tineoidea</taxon>
        <taxon>Psychidae</taxon>
        <taxon>Oiketicinae</taxon>
        <taxon>Eumeta</taxon>
    </lineage>
</organism>
<keyword evidence="2" id="KW-1185">Reference proteome</keyword>
<dbReference type="EMBL" id="BGZK01000134">
    <property type="protein sequence ID" value="GBP21931.1"/>
    <property type="molecule type" value="Genomic_DNA"/>
</dbReference>
<reference evidence="1 2" key="1">
    <citation type="journal article" date="2019" name="Commun. Biol.">
        <title>The bagworm genome reveals a unique fibroin gene that provides high tensile strength.</title>
        <authorList>
            <person name="Kono N."/>
            <person name="Nakamura H."/>
            <person name="Ohtoshi R."/>
            <person name="Tomita M."/>
            <person name="Numata K."/>
            <person name="Arakawa K."/>
        </authorList>
    </citation>
    <scope>NUCLEOTIDE SEQUENCE [LARGE SCALE GENOMIC DNA]</scope>
</reference>
<evidence type="ECO:0000313" key="1">
    <source>
        <dbReference type="EMBL" id="GBP21931.1"/>
    </source>
</evidence>